<feature type="transmembrane region" description="Helical" evidence="1">
    <location>
        <begin position="40"/>
        <end position="59"/>
    </location>
</feature>
<evidence type="ECO:0000256" key="1">
    <source>
        <dbReference type="SAM" id="Phobius"/>
    </source>
</evidence>
<accession>A0A1S0U7Y2</accession>
<keyword evidence="1" id="KW-0472">Membrane</keyword>
<evidence type="ECO:0000313" key="2">
    <source>
        <dbReference type="EMBL" id="EFO26599.1"/>
    </source>
</evidence>
<reference evidence="2" key="1">
    <citation type="submission" date="2012-04" db="EMBL/GenBank/DDBJ databases">
        <title>The Genome Sequence of Loa loa.</title>
        <authorList>
            <consortium name="The Broad Institute Genome Sequencing Platform"/>
            <consortium name="Broad Institute Genome Sequencing Center for Infectious Disease"/>
            <person name="Nutman T.B."/>
            <person name="Fink D.L."/>
            <person name="Russ C."/>
            <person name="Young S."/>
            <person name="Zeng Q."/>
            <person name="Gargeya S."/>
            <person name="Alvarado L."/>
            <person name="Berlin A."/>
            <person name="Chapman S.B."/>
            <person name="Chen Z."/>
            <person name="Freedman E."/>
            <person name="Gellesch M."/>
            <person name="Goldberg J."/>
            <person name="Griggs A."/>
            <person name="Gujja S."/>
            <person name="Heilman E.R."/>
            <person name="Heiman D."/>
            <person name="Howarth C."/>
            <person name="Mehta T."/>
            <person name="Neiman D."/>
            <person name="Pearson M."/>
            <person name="Roberts A."/>
            <person name="Saif S."/>
            <person name="Shea T."/>
            <person name="Shenoy N."/>
            <person name="Sisk P."/>
            <person name="Stolte C."/>
            <person name="Sykes S."/>
            <person name="White J."/>
            <person name="Yandava C."/>
            <person name="Haas B."/>
            <person name="Henn M.R."/>
            <person name="Nusbaum C."/>
            <person name="Birren B."/>
        </authorList>
    </citation>
    <scope>NUCLEOTIDE SEQUENCE [LARGE SCALE GENOMIC DNA]</scope>
</reference>
<dbReference type="AlphaFoldDB" id="A0A1S0U7Y2"/>
<dbReference type="GeneID" id="9939264"/>
<dbReference type="KEGG" id="loa:LOAG_01887"/>
<dbReference type="EMBL" id="JH712073">
    <property type="protein sequence ID" value="EFO26599.1"/>
    <property type="molecule type" value="Genomic_DNA"/>
</dbReference>
<dbReference type="InParanoid" id="A0A1S0U7Y2"/>
<keyword evidence="1" id="KW-0812">Transmembrane</keyword>
<protein>
    <submittedName>
        <fullName evidence="2">Uncharacterized protein</fullName>
    </submittedName>
</protein>
<keyword evidence="1" id="KW-1133">Transmembrane helix</keyword>
<dbReference type="RefSeq" id="XP_003137473.1">
    <property type="nucleotide sequence ID" value="XM_003137425.1"/>
</dbReference>
<gene>
    <name evidence="2" type="ORF">LOAG_01887</name>
</gene>
<name>A0A1S0U7Y2_LOALO</name>
<sequence length="104" mass="12013">MYFHGKQNSTCLSTLHKIHNERWKVEGINWILPTFNTWSLFPFLNQIILVASTILRLISSSKKKIVWQMSALQLLLHQSNKYSRQSVAPELSICATTNFPPILT</sequence>
<proteinExistence type="predicted"/>
<dbReference type="CTD" id="9939264"/>
<organism evidence="2">
    <name type="scientific">Loa loa</name>
    <name type="common">Eye worm</name>
    <name type="synonym">Filaria loa</name>
    <dbReference type="NCBI Taxonomy" id="7209"/>
    <lineage>
        <taxon>Eukaryota</taxon>
        <taxon>Metazoa</taxon>
        <taxon>Ecdysozoa</taxon>
        <taxon>Nematoda</taxon>
        <taxon>Chromadorea</taxon>
        <taxon>Rhabditida</taxon>
        <taxon>Spirurina</taxon>
        <taxon>Spiruromorpha</taxon>
        <taxon>Filarioidea</taxon>
        <taxon>Onchocercidae</taxon>
        <taxon>Loa</taxon>
    </lineage>
</organism>